<dbReference type="OrthoDB" id="10484250at2759"/>
<evidence type="ECO:0008006" key="4">
    <source>
        <dbReference type="Google" id="ProtNLM"/>
    </source>
</evidence>
<protein>
    <recommendedName>
        <fullName evidence="4">ZP domain-containing protein</fullName>
    </recommendedName>
</protein>
<dbReference type="EMBL" id="MTYJ01000061">
    <property type="protein sequence ID" value="OQV17386.1"/>
    <property type="molecule type" value="Genomic_DNA"/>
</dbReference>
<dbReference type="AlphaFoldDB" id="A0A1W0WQA9"/>
<keyword evidence="3" id="KW-1185">Reference proteome</keyword>
<dbReference type="Proteomes" id="UP000192578">
    <property type="component" value="Unassembled WGS sequence"/>
</dbReference>
<proteinExistence type="predicted"/>
<gene>
    <name evidence="2" type="ORF">BV898_08491</name>
</gene>
<name>A0A1W0WQA9_HYPEX</name>
<keyword evidence="1" id="KW-0732">Signal</keyword>
<reference evidence="3" key="1">
    <citation type="submission" date="2017-01" db="EMBL/GenBank/DDBJ databases">
        <title>Comparative genomics of anhydrobiosis in the tardigrade Hypsibius dujardini.</title>
        <authorList>
            <person name="Yoshida Y."/>
            <person name="Koutsovoulos G."/>
            <person name="Laetsch D."/>
            <person name="Stevens L."/>
            <person name="Kumar S."/>
            <person name="Horikawa D."/>
            <person name="Ishino K."/>
            <person name="Komine S."/>
            <person name="Tomita M."/>
            <person name="Blaxter M."/>
            <person name="Arakawa K."/>
        </authorList>
    </citation>
    <scope>NUCLEOTIDE SEQUENCE [LARGE SCALE GENOMIC DNA]</scope>
    <source>
        <strain evidence="3">Z151</strain>
    </source>
</reference>
<accession>A0A1W0WQA9</accession>
<feature type="signal peptide" evidence="1">
    <location>
        <begin position="1"/>
        <end position="22"/>
    </location>
</feature>
<organism evidence="2 3">
    <name type="scientific">Hypsibius exemplaris</name>
    <name type="common">Freshwater tardigrade</name>
    <dbReference type="NCBI Taxonomy" id="2072580"/>
    <lineage>
        <taxon>Eukaryota</taxon>
        <taxon>Metazoa</taxon>
        <taxon>Ecdysozoa</taxon>
        <taxon>Tardigrada</taxon>
        <taxon>Eutardigrada</taxon>
        <taxon>Parachela</taxon>
        <taxon>Hypsibioidea</taxon>
        <taxon>Hypsibiidae</taxon>
        <taxon>Hypsibius</taxon>
    </lineage>
</organism>
<evidence type="ECO:0000313" key="3">
    <source>
        <dbReference type="Proteomes" id="UP000192578"/>
    </source>
</evidence>
<evidence type="ECO:0000256" key="1">
    <source>
        <dbReference type="SAM" id="SignalP"/>
    </source>
</evidence>
<comment type="caution">
    <text evidence="2">The sequence shown here is derived from an EMBL/GenBank/DDBJ whole genome shotgun (WGS) entry which is preliminary data.</text>
</comment>
<dbReference type="PROSITE" id="PS51257">
    <property type="entry name" value="PROKAR_LIPOPROTEIN"/>
    <property type="match status" value="1"/>
</dbReference>
<sequence>MLLNRYLLLGVIFILFVVSCHSGPDRVGVFFRIEVNFTRFENPQSQTHDGYYCDSMSACDPQIYAFIELIYEPPASSPKPSEKFVLVHSQCCANVYNMTTHNQIVKTICQVGRHPIPKRVSVKVEVRDKDLFTPNDMIEQFNCQFPFTPLRKEPTSWSQDAACQPLHGPHQIRLYYRFRIYSIYSTECFVPF</sequence>
<evidence type="ECO:0000313" key="2">
    <source>
        <dbReference type="EMBL" id="OQV17386.1"/>
    </source>
</evidence>
<feature type="chain" id="PRO_5012258241" description="ZP domain-containing protein" evidence="1">
    <location>
        <begin position="23"/>
        <end position="192"/>
    </location>
</feature>